<keyword evidence="1" id="KW-0732">Signal</keyword>
<gene>
    <name evidence="2" type="ORF">Cvel_23096</name>
</gene>
<feature type="chain" id="PRO_5005191116" evidence="1">
    <location>
        <begin position="21"/>
        <end position="219"/>
    </location>
</feature>
<evidence type="ECO:0000256" key="1">
    <source>
        <dbReference type="SAM" id="SignalP"/>
    </source>
</evidence>
<reference evidence="2" key="1">
    <citation type="submission" date="2014-11" db="EMBL/GenBank/DDBJ databases">
        <authorList>
            <person name="Otto D Thomas"/>
            <person name="Naeem Raeece"/>
        </authorList>
    </citation>
    <scope>NUCLEOTIDE SEQUENCE</scope>
</reference>
<evidence type="ECO:0000313" key="2">
    <source>
        <dbReference type="EMBL" id="CEM33257.1"/>
    </source>
</evidence>
<dbReference type="PhylomeDB" id="A0A0G4GS99"/>
<proteinExistence type="predicted"/>
<sequence>MLKIFLCGALIGGALPWASANEKNDMEEGGIKFDFGKLFGEGGLDMKGLDLDKLGQLFGGGKEKDKAVDKGVKKPKCECGKEAALVCESIFAGYIFGVENNVFECDQALGDVFAGGTNSTISGDEIVASFNLTDCDALEPTAGDFRASVAFTGGGPGISPVVRIVITDEGLIEVSPGGANDDVFTSLSGQPVTWTFTLKFETENCELEAVGTLSLTDQK</sequence>
<dbReference type="EMBL" id="CDMZ01001483">
    <property type="protein sequence ID" value="CEM33257.1"/>
    <property type="molecule type" value="Genomic_DNA"/>
</dbReference>
<feature type="signal peptide" evidence="1">
    <location>
        <begin position="1"/>
        <end position="20"/>
    </location>
</feature>
<name>A0A0G4GS99_9ALVE</name>
<dbReference type="AlphaFoldDB" id="A0A0G4GS99"/>
<protein>
    <submittedName>
        <fullName evidence="2">Uncharacterized protein</fullName>
    </submittedName>
</protein>
<accession>A0A0G4GS99</accession>
<organism evidence="2">
    <name type="scientific">Chromera velia CCMP2878</name>
    <dbReference type="NCBI Taxonomy" id="1169474"/>
    <lineage>
        <taxon>Eukaryota</taxon>
        <taxon>Sar</taxon>
        <taxon>Alveolata</taxon>
        <taxon>Colpodellida</taxon>
        <taxon>Chromeraceae</taxon>
        <taxon>Chromera</taxon>
    </lineage>
</organism>
<dbReference type="VEuPathDB" id="CryptoDB:Cvel_23096"/>